<dbReference type="PANTHER" id="PTHR43582:SF2">
    <property type="entry name" value="LINEARMYCIN RESISTANCE ATP-BINDING PROTEIN LNRL"/>
    <property type="match status" value="1"/>
</dbReference>
<name>A0A931BTM8_9HYPH</name>
<dbReference type="Proteomes" id="UP000599312">
    <property type="component" value="Unassembled WGS sequence"/>
</dbReference>
<evidence type="ECO:0000313" key="5">
    <source>
        <dbReference type="EMBL" id="MBF9235753.1"/>
    </source>
</evidence>
<dbReference type="PROSITE" id="PS00211">
    <property type="entry name" value="ABC_TRANSPORTER_1"/>
    <property type="match status" value="1"/>
</dbReference>
<proteinExistence type="inferred from homology"/>
<protein>
    <submittedName>
        <fullName evidence="5">ATP-binding cassette domain-containing protein</fullName>
    </submittedName>
</protein>
<keyword evidence="2" id="KW-0547">Nucleotide-binding</keyword>
<sequence length="264" mass="28883">MSIIETDALTRRFGDLTAVDCVSLQVSSREIFGLIGPNGAGKSTLIKMLTTLLPPSSGTARIAGFDVVSHPAQVRAHIGYVPQLLSADGALTAYENLLLSARLYLIPRKEREMRINAALKLMDMESAAHRQVQGFSGGMIRRLEIAQSMMHEPVVMFMDEPTVGLDPVARRAVWDHVRQIREELGTTILITTHLMDEADELCDRIGVLHAGRLQEVGTPQELKARIGPDATLDDVFAEITGTEIVSGGSYRDVRQTRASARAHS</sequence>
<reference evidence="5" key="1">
    <citation type="submission" date="2020-11" db="EMBL/GenBank/DDBJ databases">
        <authorList>
            <person name="Kim M.K."/>
        </authorList>
    </citation>
    <scope>NUCLEOTIDE SEQUENCE</scope>
    <source>
        <strain evidence="5">BT350</strain>
    </source>
</reference>
<dbReference type="InterPro" id="IPR017871">
    <property type="entry name" value="ABC_transporter-like_CS"/>
</dbReference>
<dbReference type="InterPro" id="IPR003439">
    <property type="entry name" value="ABC_transporter-like_ATP-bd"/>
</dbReference>
<dbReference type="InterPro" id="IPR027417">
    <property type="entry name" value="P-loop_NTPase"/>
</dbReference>
<dbReference type="PROSITE" id="PS50893">
    <property type="entry name" value="ABC_TRANSPORTER_2"/>
    <property type="match status" value="1"/>
</dbReference>
<keyword evidence="6" id="KW-1185">Reference proteome</keyword>
<dbReference type="SUPFAM" id="SSF52540">
    <property type="entry name" value="P-loop containing nucleoside triphosphate hydrolases"/>
    <property type="match status" value="1"/>
</dbReference>
<feature type="domain" description="ABC transporter" evidence="4">
    <location>
        <begin position="4"/>
        <end position="235"/>
    </location>
</feature>
<keyword evidence="3 5" id="KW-0067">ATP-binding</keyword>
<dbReference type="EMBL" id="JADQDO010000025">
    <property type="protein sequence ID" value="MBF9235753.1"/>
    <property type="molecule type" value="Genomic_DNA"/>
</dbReference>
<dbReference type="Pfam" id="PF00005">
    <property type="entry name" value="ABC_tran"/>
    <property type="match status" value="1"/>
</dbReference>
<dbReference type="PANTHER" id="PTHR43582">
    <property type="entry name" value="LINEARMYCIN RESISTANCE ATP-BINDING PROTEIN LNRL"/>
    <property type="match status" value="1"/>
</dbReference>
<evidence type="ECO:0000256" key="1">
    <source>
        <dbReference type="ARBA" id="ARBA00005417"/>
    </source>
</evidence>
<evidence type="ECO:0000256" key="3">
    <source>
        <dbReference type="ARBA" id="ARBA00022840"/>
    </source>
</evidence>
<dbReference type="GO" id="GO:0005524">
    <property type="term" value="F:ATP binding"/>
    <property type="evidence" value="ECO:0007669"/>
    <property type="project" value="UniProtKB-KW"/>
</dbReference>
<dbReference type="GO" id="GO:0016887">
    <property type="term" value="F:ATP hydrolysis activity"/>
    <property type="evidence" value="ECO:0007669"/>
    <property type="project" value="InterPro"/>
</dbReference>
<dbReference type="SMART" id="SM00382">
    <property type="entry name" value="AAA"/>
    <property type="match status" value="1"/>
</dbReference>
<organism evidence="5 6">
    <name type="scientific">Microvirga alba</name>
    <dbReference type="NCBI Taxonomy" id="2791025"/>
    <lineage>
        <taxon>Bacteria</taxon>
        <taxon>Pseudomonadati</taxon>
        <taxon>Pseudomonadota</taxon>
        <taxon>Alphaproteobacteria</taxon>
        <taxon>Hyphomicrobiales</taxon>
        <taxon>Methylobacteriaceae</taxon>
        <taxon>Microvirga</taxon>
    </lineage>
</organism>
<dbReference type="InterPro" id="IPR003593">
    <property type="entry name" value="AAA+_ATPase"/>
</dbReference>
<dbReference type="RefSeq" id="WP_196273745.1">
    <property type="nucleotide sequence ID" value="NZ_JADQDO010000025.1"/>
</dbReference>
<comment type="caution">
    <text evidence="5">The sequence shown here is derived from an EMBL/GenBank/DDBJ whole genome shotgun (WGS) entry which is preliminary data.</text>
</comment>
<dbReference type="Gene3D" id="3.40.50.300">
    <property type="entry name" value="P-loop containing nucleotide triphosphate hydrolases"/>
    <property type="match status" value="1"/>
</dbReference>
<accession>A0A931BTM8</accession>
<comment type="similarity">
    <text evidence="1">Belongs to the ABC transporter superfamily.</text>
</comment>
<evidence type="ECO:0000313" key="6">
    <source>
        <dbReference type="Proteomes" id="UP000599312"/>
    </source>
</evidence>
<evidence type="ECO:0000256" key="2">
    <source>
        <dbReference type="ARBA" id="ARBA00022741"/>
    </source>
</evidence>
<evidence type="ECO:0000259" key="4">
    <source>
        <dbReference type="PROSITE" id="PS50893"/>
    </source>
</evidence>
<dbReference type="AlphaFoldDB" id="A0A931BTM8"/>
<gene>
    <name evidence="5" type="ORF">I2H38_20595</name>
</gene>